<reference evidence="2 3" key="1">
    <citation type="journal article" date="2019" name="Commun. Biol.">
        <title>The bagworm genome reveals a unique fibroin gene that provides high tensile strength.</title>
        <authorList>
            <person name="Kono N."/>
            <person name="Nakamura H."/>
            <person name="Ohtoshi R."/>
            <person name="Tomita M."/>
            <person name="Numata K."/>
            <person name="Arakawa K."/>
        </authorList>
    </citation>
    <scope>NUCLEOTIDE SEQUENCE [LARGE SCALE GENOMIC DNA]</scope>
</reference>
<accession>A0A4C1S8K4</accession>
<name>A0A4C1S8K4_EUMVA</name>
<dbReference type="OrthoDB" id="7480422at2759"/>
<feature type="region of interest" description="Disordered" evidence="1">
    <location>
        <begin position="70"/>
        <end position="89"/>
    </location>
</feature>
<sequence length="117" mass="13677">MLYRVYYGECYEELFNLIPAPVHRHRRTRLQYDRYRLEGCHSTTERFMRDFTRRAVEFWNDLPTVASAMNFDEGSPREERTSVPDEVEGIPLSPHITAERHLLAHASPNAVASVVIN</sequence>
<evidence type="ECO:0000256" key="1">
    <source>
        <dbReference type="SAM" id="MobiDB-lite"/>
    </source>
</evidence>
<organism evidence="2 3">
    <name type="scientific">Eumeta variegata</name>
    <name type="common">Bagworm moth</name>
    <name type="synonym">Eumeta japonica</name>
    <dbReference type="NCBI Taxonomy" id="151549"/>
    <lineage>
        <taxon>Eukaryota</taxon>
        <taxon>Metazoa</taxon>
        <taxon>Ecdysozoa</taxon>
        <taxon>Arthropoda</taxon>
        <taxon>Hexapoda</taxon>
        <taxon>Insecta</taxon>
        <taxon>Pterygota</taxon>
        <taxon>Neoptera</taxon>
        <taxon>Endopterygota</taxon>
        <taxon>Lepidoptera</taxon>
        <taxon>Glossata</taxon>
        <taxon>Ditrysia</taxon>
        <taxon>Tineoidea</taxon>
        <taxon>Psychidae</taxon>
        <taxon>Oiketicinae</taxon>
        <taxon>Eumeta</taxon>
    </lineage>
</organism>
<dbReference type="AlphaFoldDB" id="A0A4C1S8K4"/>
<gene>
    <name evidence="2" type="ORF">EVAR_92192_1</name>
</gene>
<evidence type="ECO:0000313" key="3">
    <source>
        <dbReference type="Proteomes" id="UP000299102"/>
    </source>
</evidence>
<feature type="compositionally biased region" description="Basic and acidic residues" evidence="1">
    <location>
        <begin position="74"/>
        <end position="83"/>
    </location>
</feature>
<proteinExistence type="predicted"/>
<dbReference type="EMBL" id="BGZK01003194">
    <property type="protein sequence ID" value="GBO98551.1"/>
    <property type="molecule type" value="Genomic_DNA"/>
</dbReference>
<protein>
    <submittedName>
        <fullName evidence="2">Uncharacterized protein</fullName>
    </submittedName>
</protein>
<comment type="caution">
    <text evidence="2">The sequence shown here is derived from an EMBL/GenBank/DDBJ whole genome shotgun (WGS) entry which is preliminary data.</text>
</comment>
<dbReference type="Proteomes" id="UP000299102">
    <property type="component" value="Unassembled WGS sequence"/>
</dbReference>
<keyword evidence="3" id="KW-1185">Reference proteome</keyword>
<evidence type="ECO:0000313" key="2">
    <source>
        <dbReference type="EMBL" id="GBO98551.1"/>
    </source>
</evidence>